<name>A0A2S6CXH4_9CYAN</name>
<dbReference type="AlphaFoldDB" id="A0A2S6CXH4"/>
<proteinExistence type="predicted"/>
<organism evidence="1 2">
    <name type="scientific">Cuspidothrix issatschenkoi CHARLIE-1</name>
    <dbReference type="NCBI Taxonomy" id="2052836"/>
    <lineage>
        <taxon>Bacteria</taxon>
        <taxon>Bacillati</taxon>
        <taxon>Cyanobacteriota</taxon>
        <taxon>Cyanophyceae</taxon>
        <taxon>Nostocales</taxon>
        <taxon>Aphanizomenonaceae</taxon>
        <taxon>Cuspidothrix</taxon>
    </lineage>
</organism>
<reference evidence="1 2" key="1">
    <citation type="submission" date="2018-02" db="EMBL/GenBank/DDBJ databases">
        <title>Discovery of a pederin family compound in a non-symbiotic bloom-forming cyanobacterium.</title>
        <authorList>
            <person name="Kust A."/>
            <person name="Mares J."/>
            <person name="Jokela J."/>
            <person name="Urajova P."/>
            <person name="Hajek J."/>
            <person name="Saurav K."/>
            <person name="Voracova K."/>
            <person name="Fewer D.P."/>
            <person name="Haapaniemi E."/>
            <person name="Permi P."/>
            <person name="Rehakova K."/>
            <person name="Sivonen K."/>
            <person name="Hrouzek P."/>
        </authorList>
    </citation>
    <scope>NUCLEOTIDE SEQUENCE [LARGE SCALE GENOMIC DNA]</scope>
    <source>
        <strain evidence="1 2">CHARLIE-1</strain>
    </source>
</reference>
<sequence>MNTQKQLNQIFQSDENQYKIGTLKEKIRFLDPDHTQRRKQQRAINETMMKIALLYGEKDFHGNDIRVTILDKNLRNTIYAKFIDKLRGLRVIWKGELQNPEIITVLWNFETKAISRR</sequence>
<comment type="caution">
    <text evidence="1">The sequence shown here is derived from an EMBL/GenBank/DDBJ whole genome shotgun (WGS) entry which is preliminary data.</text>
</comment>
<gene>
    <name evidence="1" type="ORF">CUN59_05040</name>
</gene>
<protein>
    <submittedName>
        <fullName evidence="1">Uncharacterized protein</fullName>
    </submittedName>
</protein>
<accession>A0A2S6CXH4</accession>
<dbReference type="EMBL" id="PGEM01000028">
    <property type="protein sequence ID" value="PPJ64417.1"/>
    <property type="molecule type" value="Genomic_DNA"/>
</dbReference>
<keyword evidence="2" id="KW-1185">Reference proteome</keyword>
<dbReference type="RefSeq" id="WP_104386810.1">
    <property type="nucleotide sequence ID" value="NZ_PGEM01000028.1"/>
</dbReference>
<evidence type="ECO:0000313" key="1">
    <source>
        <dbReference type="EMBL" id="PPJ64417.1"/>
    </source>
</evidence>
<evidence type="ECO:0000313" key="2">
    <source>
        <dbReference type="Proteomes" id="UP000239589"/>
    </source>
</evidence>
<dbReference type="Proteomes" id="UP000239589">
    <property type="component" value="Unassembled WGS sequence"/>
</dbReference>
<dbReference type="OrthoDB" id="462201at2"/>